<gene>
    <name evidence="1" type="ORF">L207DRAFT_185879</name>
</gene>
<keyword evidence="2" id="KW-1185">Reference proteome</keyword>
<sequence length="192" mass="21450">MPLRPSPHTFPLFKRFSTIPDRAPIRRVGSTRNQRLPRLILKLDQTSLLTINGIQARFGISEKFLRSSAFAILLKNIPVEHTDICRKVAREISKKTSKFEMGYGGLWMARGSGTMGLVFSPPGEVHAIREEMKEAMAGVGGIESMVVPSTLFVEVLRPLTTAAQHHLDENFPKNEGRLLTHPSFYGGRLEPT</sequence>
<dbReference type="Proteomes" id="UP000235786">
    <property type="component" value="Unassembled WGS sequence"/>
</dbReference>
<protein>
    <submittedName>
        <fullName evidence="1">Uncharacterized protein</fullName>
    </submittedName>
</protein>
<evidence type="ECO:0000313" key="1">
    <source>
        <dbReference type="EMBL" id="PMD31758.1"/>
    </source>
</evidence>
<reference evidence="1 2" key="1">
    <citation type="submission" date="2016-04" db="EMBL/GenBank/DDBJ databases">
        <title>A degradative enzymes factory behind the ericoid mycorrhizal symbiosis.</title>
        <authorList>
            <consortium name="DOE Joint Genome Institute"/>
            <person name="Martino E."/>
            <person name="Morin E."/>
            <person name="Grelet G."/>
            <person name="Kuo A."/>
            <person name="Kohler A."/>
            <person name="Daghino S."/>
            <person name="Barry K."/>
            <person name="Choi C."/>
            <person name="Cichocki N."/>
            <person name="Clum A."/>
            <person name="Copeland A."/>
            <person name="Hainaut M."/>
            <person name="Haridas S."/>
            <person name="Labutti K."/>
            <person name="Lindquist E."/>
            <person name="Lipzen A."/>
            <person name="Khouja H.-R."/>
            <person name="Murat C."/>
            <person name="Ohm R."/>
            <person name="Olson A."/>
            <person name="Spatafora J."/>
            <person name="Veneault-Fourrey C."/>
            <person name="Henrissat B."/>
            <person name="Grigoriev I."/>
            <person name="Martin F."/>
            <person name="Perotto S."/>
        </authorList>
    </citation>
    <scope>NUCLEOTIDE SEQUENCE [LARGE SCALE GENOMIC DNA]</scope>
    <source>
        <strain evidence="1 2">F</strain>
    </source>
</reference>
<accession>A0A2J6QZQ5</accession>
<organism evidence="1 2">
    <name type="scientific">Hyaloscypha variabilis (strain UAMH 11265 / GT02V1 / F)</name>
    <name type="common">Meliniomyces variabilis</name>
    <dbReference type="NCBI Taxonomy" id="1149755"/>
    <lineage>
        <taxon>Eukaryota</taxon>
        <taxon>Fungi</taxon>
        <taxon>Dikarya</taxon>
        <taxon>Ascomycota</taxon>
        <taxon>Pezizomycotina</taxon>
        <taxon>Leotiomycetes</taxon>
        <taxon>Helotiales</taxon>
        <taxon>Hyaloscyphaceae</taxon>
        <taxon>Hyaloscypha</taxon>
        <taxon>Hyaloscypha variabilis</taxon>
    </lineage>
</organism>
<dbReference type="EMBL" id="KZ613961">
    <property type="protein sequence ID" value="PMD31758.1"/>
    <property type="molecule type" value="Genomic_DNA"/>
</dbReference>
<name>A0A2J6QZQ5_HYAVF</name>
<dbReference type="AlphaFoldDB" id="A0A2J6QZQ5"/>
<evidence type="ECO:0000313" key="2">
    <source>
        <dbReference type="Proteomes" id="UP000235786"/>
    </source>
</evidence>
<proteinExistence type="predicted"/>